<dbReference type="SUPFAM" id="SSF55008">
    <property type="entry name" value="HMA, heavy metal-associated domain"/>
    <property type="match status" value="1"/>
</dbReference>
<dbReference type="PROSITE" id="PS01047">
    <property type="entry name" value="HMA_1"/>
    <property type="match status" value="1"/>
</dbReference>
<evidence type="ECO:0000259" key="2">
    <source>
        <dbReference type="PROSITE" id="PS50846"/>
    </source>
</evidence>
<dbReference type="Proteomes" id="UP000185895">
    <property type="component" value="Unassembled WGS sequence"/>
</dbReference>
<dbReference type="PROSITE" id="PS50846">
    <property type="entry name" value="HMA_2"/>
    <property type="match status" value="1"/>
</dbReference>
<evidence type="ECO:0000313" key="4">
    <source>
        <dbReference type="Proteomes" id="UP000185895"/>
    </source>
</evidence>
<dbReference type="Gene3D" id="3.30.70.100">
    <property type="match status" value="1"/>
</dbReference>
<dbReference type="InterPro" id="IPR036163">
    <property type="entry name" value="HMA_dom_sf"/>
</dbReference>
<name>A0A1E7RCE3_9GAMM</name>
<keyword evidence="1" id="KW-0479">Metal-binding</keyword>
<sequence>MKFSVENMTCGHCVRAVTNALQDADAQAKVAVDLQQKQVIVNSSLDSAKVIALLQEEGYPAKILAE</sequence>
<dbReference type="RefSeq" id="WP_070069520.1">
    <property type="nucleotide sequence ID" value="NZ_MKKK01000014.1"/>
</dbReference>
<organism evidence="3 4">
    <name type="scientific">Acinetobacter qingfengensis</name>
    <dbReference type="NCBI Taxonomy" id="1262585"/>
    <lineage>
        <taxon>Bacteria</taxon>
        <taxon>Pseudomonadati</taxon>
        <taxon>Pseudomonadota</taxon>
        <taxon>Gammaproteobacteria</taxon>
        <taxon>Moraxellales</taxon>
        <taxon>Moraxellaceae</taxon>
        <taxon>Acinetobacter</taxon>
    </lineage>
</organism>
<reference evidence="3 4" key="1">
    <citation type="submission" date="2016-09" db="EMBL/GenBank/DDBJ databases">
        <authorList>
            <person name="Capua I."/>
            <person name="De Benedictis P."/>
            <person name="Joannis T."/>
            <person name="Lombin L.H."/>
            <person name="Cattoli G."/>
        </authorList>
    </citation>
    <scope>NUCLEOTIDE SEQUENCE [LARGE SCALE GENOMIC DNA]</scope>
    <source>
        <strain evidence="3 4">ANC 4671</strain>
    </source>
</reference>
<dbReference type="InterPro" id="IPR006121">
    <property type="entry name" value="HMA_dom"/>
</dbReference>
<dbReference type="Pfam" id="PF00403">
    <property type="entry name" value="HMA"/>
    <property type="match status" value="1"/>
</dbReference>
<evidence type="ECO:0000313" key="3">
    <source>
        <dbReference type="EMBL" id="OEY97070.1"/>
    </source>
</evidence>
<dbReference type="EMBL" id="MKKK01000014">
    <property type="protein sequence ID" value="OEY97070.1"/>
    <property type="molecule type" value="Genomic_DNA"/>
</dbReference>
<feature type="domain" description="HMA" evidence="2">
    <location>
        <begin position="1"/>
        <end position="62"/>
    </location>
</feature>
<comment type="caution">
    <text evidence="3">The sequence shown here is derived from an EMBL/GenBank/DDBJ whole genome shotgun (WGS) entry which is preliminary data.</text>
</comment>
<dbReference type="AlphaFoldDB" id="A0A1E7RCE3"/>
<dbReference type="CDD" id="cd00371">
    <property type="entry name" value="HMA"/>
    <property type="match status" value="1"/>
</dbReference>
<dbReference type="InterPro" id="IPR017969">
    <property type="entry name" value="Heavy-metal-associated_CS"/>
</dbReference>
<dbReference type="GO" id="GO:0046872">
    <property type="term" value="F:metal ion binding"/>
    <property type="evidence" value="ECO:0007669"/>
    <property type="project" value="UniProtKB-KW"/>
</dbReference>
<evidence type="ECO:0000256" key="1">
    <source>
        <dbReference type="ARBA" id="ARBA00022723"/>
    </source>
</evidence>
<dbReference type="STRING" id="1262585.BJI46_11100"/>
<protein>
    <submittedName>
        <fullName evidence="3">Copper resistance protein CopZ</fullName>
    </submittedName>
</protein>
<accession>A0A1E7RCE3</accession>
<keyword evidence="4" id="KW-1185">Reference proteome</keyword>
<gene>
    <name evidence="3" type="ORF">BJI46_11100</name>
</gene>
<proteinExistence type="predicted"/>